<gene>
    <name evidence="2" type="ORF">GCM10017781_40260</name>
    <name evidence="3" type="ORF">HNQ07_003811</name>
</gene>
<evidence type="ECO:0000313" key="5">
    <source>
        <dbReference type="Proteomes" id="UP000619376"/>
    </source>
</evidence>
<reference evidence="2" key="4">
    <citation type="submission" date="2024-05" db="EMBL/GenBank/DDBJ databases">
        <authorList>
            <person name="Sun Q."/>
            <person name="Zhou Y."/>
        </authorList>
    </citation>
    <scope>NUCLEOTIDE SEQUENCE</scope>
    <source>
        <strain evidence="2">CGMCC 1.18437</strain>
    </source>
</reference>
<dbReference type="GO" id="GO:0051213">
    <property type="term" value="F:dioxygenase activity"/>
    <property type="evidence" value="ECO:0007669"/>
    <property type="project" value="UniProtKB-KW"/>
</dbReference>
<proteinExistence type="predicted"/>
<dbReference type="SUPFAM" id="SSF54593">
    <property type="entry name" value="Glyoxalase/Bleomycin resistance protein/Dihydroxybiphenyl dioxygenase"/>
    <property type="match status" value="1"/>
</dbReference>
<dbReference type="PANTHER" id="PTHR39175:SF1">
    <property type="entry name" value="FAMILY PROTEIN, PUTATIVE (AFU_ORTHOLOGUE AFUA_3G15060)-RELATED"/>
    <property type="match status" value="1"/>
</dbReference>
<reference evidence="2" key="1">
    <citation type="journal article" date="2014" name="Int. J. Syst. Evol. Microbiol.">
        <title>Complete genome of a new Firmicutes species belonging to the dominant human colonic microbiota ('Ruminococcus bicirculans') reveals two chromosomes and a selective capacity to utilize plant glucans.</title>
        <authorList>
            <consortium name="NISC Comparative Sequencing Program"/>
            <person name="Wegmann U."/>
            <person name="Louis P."/>
            <person name="Goesmann A."/>
            <person name="Henrissat B."/>
            <person name="Duncan S.H."/>
            <person name="Flint H.J."/>
        </authorList>
    </citation>
    <scope>NUCLEOTIDE SEQUENCE</scope>
    <source>
        <strain evidence="2">CGMCC 1.18437</strain>
    </source>
</reference>
<organism evidence="3 4">
    <name type="scientific">Deinococcus metalli</name>
    <dbReference type="NCBI Taxonomy" id="1141878"/>
    <lineage>
        <taxon>Bacteria</taxon>
        <taxon>Thermotogati</taxon>
        <taxon>Deinococcota</taxon>
        <taxon>Deinococci</taxon>
        <taxon>Deinococcales</taxon>
        <taxon>Deinococcaceae</taxon>
        <taxon>Deinococcus</taxon>
    </lineage>
</organism>
<accession>A0A7W8NRW7</accession>
<keyword evidence="3" id="KW-0560">Oxidoreductase</keyword>
<dbReference type="PROSITE" id="PS51819">
    <property type="entry name" value="VOC"/>
    <property type="match status" value="1"/>
</dbReference>
<keyword evidence="3" id="KW-0223">Dioxygenase</keyword>
<dbReference type="InterPro" id="IPR029068">
    <property type="entry name" value="Glyas_Bleomycin-R_OHBP_Dase"/>
</dbReference>
<dbReference type="AlphaFoldDB" id="A0A7W8NRW7"/>
<evidence type="ECO:0000259" key="1">
    <source>
        <dbReference type="PROSITE" id="PS51819"/>
    </source>
</evidence>
<evidence type="ECO:0000313" key="4">
    <source>
        <dbReference type="Proteomes" id="UP000539473"/>
    </source>
</evidence>
<protein>
    <submittedName>
        <fullName evidence="3">Catechol 2,3-dioxygenase-like lactoylglutathione lyase family enzyme</fullName>
    </submittedName>
    <submittedName>
        <fullName evidence="2">Glyoxalase</fullName>
    </submittedName>
</protein>
<name>A0A7W8NRW7_9DEIO</name>
<feature type="domain" description="VOC" evidence="1">
    <location>
        <begin position="11"/>
        <end position="125"/>
    </location>
</feature>
<dbReference type="GO" id="GO:0016829">
    <property type="term" value="F:lyase activity"/>
    <property type="evidence" value="ECO:0007669"/>
    <property type="project" value="UniProtKB-KW"/>
</dbReference>
<evidence type="ECO:0000313" key="3">
    <source>
        <dbReference type="EMBL" id="MBB5378305.1"/>
    </source>
</evidence>
<dbReference type="EMBL" id="JACHFK010000012">
    <property type="protein sequence ID" value="MBB5378305.1"/>
    <property type="molecule type" value="Genomic_DNA"/>
</dbReference>
<reference evidence="5" key="2">
    <citation type="journal article" date="2019" name="Int. J. Syst. Evol. Microbiol.">
        <title>The Global Catalogue of Microorganisms (GCM) 10K type strain sequencing project: providing services to taxonomists for standard genome sequencing and annotation.</title>
        <authorList>
            <consortium name="The Broad Institute Genomics Platform"/>
            <consortium name="The Broad Institute Genome Sequencing Center for Infectious Disease"/>
            <person name="Wu L."/>
            <person name="Ma J."/>
        </authorList>
    </citation>
    <scope>NUCLEOTIDE SEQUENCE [LARGE SCALE GENOMIC DNA]</scope>
    <source>
        <strain evidence="5">CGMCC 1.18437</strain>
    </source>
</reference>
<sequence length="151" mass="15765">MPLTPPALVTGLDHVQIEAPAGCEAAARALFGGLLGLPEVAKPLALRGRGGVWLALLDGRQVHVSVAPDFGPRVKGHAALRCADLAAVRAHLEACGVPCEADHDTGAPRVFLSDPFGHRLEIVQEAPPPGGPHRDATVCDDSLWKGEKTAR</sequence>
<dbReference type="RefSeq" id="WP_229832248.1">
    <property type="nucleotide sequence ID" value="NZ_BNAJ01000013.1"/>
</dbReference>
<keyword evidence="3" id="KW-0456">Lyase</keyword>
<dbReference type="PANTHER" id="PTHR39175">
    <property type="entry name" value="FAMILY PROTEIN, PUTATIVE (AFU_ORTHOLOGUE AFUA_3G15060)-RELATED"/>
    <property type="match status" value="1"/>
</dbReference>
<dbReference type="Gene3D" id="3.10.180.10">
    <property type="entry name" value="2,3-Dihydroxybiphenyl 1,2-Dioxygenase, domain 1"/>
    <property type="match status" value="1"/>
</dbReference>
<dbReference type="EMBL" id="BNAJ01000013">
    <property type="protein sequence ID" value="GHF59854.1"/>
    <property type="molecule type" value="Genomic_DNA"/>
</dbReference>
<evidence type="ECO:0000313" key="2">
    <source>
        <dbReference type="EMBL" id="GHF59854.1"/>
    </source>
</evidence>
<dbReference type="Proteomes" id="UP000539473">
    <property type="component" value="Unassembled WGS sequence"/>
</dbReference>
<dbReference type="Proteomes" id="UP000619376">
    <property type="component" value="Unassembled WGS sequence"/>
</dbReference>
<comment type="caution">
    <text evidence="3">The sequence shown here is derived from an EMBL/GenBank/DDBJ whole genome shotgun (WGS) entry which is preliminary data.</text>
</comment>
<dbReference type="InterPro" id="IPR037523">
    <property type="entry name" value="VOC_core"/>
</dbReference>
<keyword evidence="5" id="KW-1185">Reference proteome</keyword>
<reference evidence="3 4" key="3">
    <citation type="submission" date="2020-08" db="EMBL/GenBank/DDBJ databases">
        <title>Genomic Encyclopedia of Type Strains, Phase IV (KMG-IV): sequencing the most valuable type-strain genomes for metagenomic binning, comparative biology and taxonomic classification.</title>
        <authorList>
            <person name="Goeker M."/>
        </authorList>
    </citation>
    <scope>NUCLEOTIDE SEQUENCE [LARGE SCALE GENOMIC DNA]</scope>
    <source>
        <strain evidence="3 4">DSM 27521</strain>
    </source>
</reference>